<gene>
    <name evidence="2" type="ORF">MGA5115_02372</name>
    <name evidence="3" type="ORF">MGA5116_02917</name>
</gene>
<keyword evidence="1" id="KW-0732">Signal</keyword>
<proteinExistence type="predicted"/>
<evidence type="ECO:0000256" key="1">
    <source>
        <dbReference type="SAM" id="SignalP"/>
    </source>
</evidence>
<reference evidence="2 5" key="2">
    <citation type="submission" date="2016-06" db="EMBL/GenBank/DDBJ databases">
        <authorList>
            <person name="Kjaerup R.B."/>
            <person name="Dalgaard T.S."/>
            <person name="Juul-Madsen H.R."/>
        </authorList>
    </citation>
    <scope>NUCLEOTIDE SEQUENCE [LARGE SCALE GENOMIC DNA]</scope>
    <source>
        <strain evidence="2 5">CECT 5115</strain>
    </source>
</reference>
<evidence type="ECO:0000313" key="2">
    <source>
        <dbReference type="EMBL" id="SBT18251.1"/>
    </source>
</evidence>
<dbReference type="EMBL" id="FLRB01000017">
    <property type="protein sequence ID" value="SBT22301.1"/>
    <property type="molecule type" value="Genomic_DNA"/>
</dbReference>
<feature type="chain" id="PRO_5008677017" description="DUF2066 domain-containing protein" evidence="1">
    <location>
        <begin position="19"/>
        <end position="360"/>
    </location>
</feature>
<evidence type="ECO:0000313" key="3">
    <source>
        <dbReference type="EMBL" id="SBT22301.1"/>
    </source>
</evidence>
<dbReference type="Pfam" id="PF09839">
    <property type="entry name" value="DUF2066"/>
    <property type="match status" value="1"/>
</dbReference>
<evidence type="ECO:0000313" key="4">
    <source>
        <dbReference type="Proteomes" id="UP000092840"/>
    </source>
</evidence>
<reference evidence="3 4" key="1">
    <citation type="submission" date="2016-06" db="EMBL/GenBank/DDBJ databases">
        <authorList>
            <person name="Rodrigo-Torres L."/>
            <person name="Arahal D.R."/>
        </authorList>
    </citation>
    <scope>NUCLEOTIDE SEQUENCE [LARGE SCALE GENOMIC DNA]</scope>
    <source>
        <strain evidence="3 4">CECT 5116</strain>
    </source>
</reference>
<dbReference type="AlphaFoldDB" id="A0A1C3JSN5"/>
<dbReference type="Proteomes" id="UP000092871">
    <property type="component" value="Unassembled WGS sequence"/>
</dbReference>
<evidence type="ECO:0000313" key="5">
    <source>
        <dbReference type="Proteomes" id="UP000092871"/>
    </source>
</evidence>
<accession>A0A1C3JSN5</accession>
<feature type="signal peptide" evidence="1">
    <location>
        <begin position="1"/>
        <end position="18"/>
    </location>
</feature>
<dbReference type="InterPro" id="IPR018642">
    <property type="entry name" value="DUF2066"/>
</dbReference>
<organism evidence="2 5">
    <name type="scientific">Marinomonas gallaica</name>
    <dbReference type="NCBI Taxonomy" id="1806667"/>
    <lineage>
        <taxon>Bacteria</taxon>
        <taxon>Pseudomonadati</taxon>
        <taxon>Pseudomonadota</taxon>
        <taxon>Gammaproteobacteria</taxon>
        <taxon>Oceanospirillales</taxon>
        <taxon>Oceanospirillaceae</taxon>
        <taxon>Marinomonas</taxon>
    </lineage>
</organism>
<dbReference type="EMBL" id="FLRA01000018">
    <property type="protein sequence ID" value="SBT18251.1"/>
    <property type="molecule type" value="Genomic_DNA"/>
</dbReference>
<name>A0A1C3JSN5_9GAMM</name>
<dbReference type="RefSeq" id="WP_082866036.1">
    <property type="nucleotide sequence ID" value="NZ_FLRA01000018.1"/>
</dbReference>
<keyword evidence="4" id="KW-1185">Reference proteome</keyword>
<protein>
    <recommendedName>
        <fullName evidence="6">DUF2066 domain-containing protein</fullName>
    </recommendedName>
</protein>
<dbReference type="OrthoDB" id="6195299at2"/>
<evidence type="ECO:0008006" key="6">
    <source>
        <dbReference type="Google" id="ProtNLM"/>
    </source>
</evidence>
<sequence>MKRIVFVWLLLLSSMGHAVQVSNLYSSVVQVPANLEDQALLNRAFADAIDNVLLRVSGQPNDLSSQILTKAHRSAAGWVAQHSIRDVVETVQGDNGPEAAKEVNVTFYKESVDRFLFDQGLPVWGSNRPSILVWLIEESSGSRKMFGANQPSTALSELFDGAKLHGLPVYAPLVDSVDREVLDSSALWGFFEEDILKASERYQTDVVLAVRISQYRGEAVVDSMLLSPNQSARLLSVTSATKQEAMREVLLKVSAMLSDRYASTRLANPNELYVKVNGVSDYRAMSSLKNYLSSIDVVKQLQLSSIVGGQVEFNMSLNGTEEKFKNSVALNSLLAALPVSPLDYDASHVIKYQYTGKGNN</sequence>
<dbReference type="Proteomes" id="UP000092840">
    <property type="component" value="Unassembled WGS sequence"/>
</dbReference>